<proteinExistence type="predicted"/>
<dbReference type="PANTHER" id="PTHR14969">
    <property type="entry name" value="SPHINGOSINE-1-PHOSPHATE PHOSPHOHYDROLASE"/>
    <property type="match status" value="1"/>
</dbReference>
<dbReference type="RefSeq" id="WP_066305575.1">
    <property type="nucleotide sequence ID" value="NZ_KQ959496.1"/>
</dbReference>
<dbReference type="Gene3D" id="1.20.144.10">
    <property type="entry name" value="Phosphatidic acid phosphatase type 2/haloperoxidase"/>
    <property type="match status" value="1"/>
</dbReference>
<dbReference type="Proteomes" id="UP000070675">
    <property type="component" value="Unassembled WGS sequence"/>
</dbReference>
<dbReference type="EMBL" id="LSCR01000016">
    <property type="protein sequence ID" value="KXB34340.1"/>
    <property type="molecule type" value="Genomic_DNA"/>
</dbReference>
<evidence type="ECO:0000259" key="2">
    <source>
        <dbReference type="SMART" id="SM00014"/>
    </source>
</evidence>
<feature type="transmembrane region" description="Helical" evidence="1">
    <location>
        <begin position="23"/>
        <end position="47"/>
    </location>
</feature>
<organism evidence="3 4">
    <name type="scientific">Atopobium deltae</name>
    <dbReference type="NCBI Taxonomy" id="1393034"/>
    <lineage>
        <taxon>Bacteria</taxon>
        <taxon>Bacillati</taxon>
        <taxon>Actinomycetota</taxon>
        <taxon>Coriobacteriia</taxon>
        <taxon>Coriobacteriales</taxon>
        <taxon>Atopobiaceae</taxon>
        <taxon>Atopobium</taxon>
    </lineage>
</organism>
<feature type="transmembrane region" description="Helical" evidence="1">
    <location>
        <begin position="220"/>
        <end position="237"/>
    </location>
</feature>
<gene>
    <name evidence="3" type="ORF">HMPREF3192_00886</name>
</gene>
<dbReference type="PATRIC" id="fig|1393034.3.peg.855"/>
<dbReference type="Pfam" id="PF01569">
    <property type="entry name" value="PAP2"/>
    <property type="match status" value="1"/>
</dbReference>
<feature type="transmembrane region" description="Helical" evidence="1">
    <location>
        <begin position="284"/>
        <end position="305"/>
    </location>
</feature>
<dbReference type="SMART" id="SM00014">
    <property type="entry name" value="acidPPc"/>
    <property type="match status" value="1"/>
</dbReference>
<keyword evidence="1" id="KW-0812">Transmembrane</keyword>
<dbReference type="PANTHER" id="PTHR14969:SF13">
    <property type="entry name" value="AT30094P"/>
    <property type="match status" value="1"/>
</dbReference>
<feature type="domain" description="Phosphatidic acid phosphatase type 2/haloperoxidase" evidence="2">
    <location>
        <begin position="48"/>
        <end position="167"/>
    </location>
</feature>
<dbReference type="OrthoDB" id="5289372at2"/>
<protein>
    <submittedName>
        <fullName evidence="3">PAP2 family protein</fullName>
    </submittedName>
</protein>
<name>A0A133XTS7_9ACTN</name>
<evidence type="ECO:0000313" key="4">
    <source>
        <dbReference type="Proteomes" id="UP000070675"/>
    </source>
</evidence>
<reference evidence="4" key="1">
    <citation type="submission" date="2016-01" db="EMBL/GenBank/DDBJ databases">
        <authorList>
            <person name="Mitreva M."/>
            <person name="Pepin K.H."/>
            <person name="Mihindukulasuriya K.A."/>
            <person name="Fulton R."/>
            <person name="Fronick C."/>
            <person name="O'Laughlin M."/>
            <person name="Miner T."/>
            <person name="Herter B."/>
            <person name="Rosa B.A."/>
            <person name="Cordes M."/>
            <person name="Tomlinson C."/>
            <person name="Wollam A."/>
            <person name="Palsikar V.B."/>
            <person name="Mardis E.R."/>
            <person name="Wilson R.K."/>
        </authorList>
    </citation>
    <scope>NUCLEOTIDE SEQUENCE [LARGE SCALE GENOMIC DNA]</scope>
    <source>
        <strain evidence="4">DNF00019</strain>
    </source>
</reference>
<keyword evidence="1" id="KW-1133">Transmembrane helix</keyword>
<keyword evidence="4" id="KW-1185">Reference proteome</keyword>
<evidence type="ECO:0000256" key="1">
    <source>
        <dbReference type="SAM" id="Phobius"/>
    </source>
</evidence>
<evidence type="ECO:0000313" key="3">
    <source>
        <dbReference type="EMBL" id="KXB34340.1"/>
    </source>
</evidence>
<feature type="transmembrane region" description="Helical" evidence="1">
    <location>
        <begin position="182"/>
        <end position="200"/>
    </location>
</feature>
<comment type="caution">
    <text evidence="3">The sequence shown here is derived from an EMBL/GenBank/DDBJ whole genome shotgun (WGS) entry which is preliminary data.</text>
</comment>
<sequence>MDITYLLWLQDIRLQFEGLLDPLFNVVSSILVAPAALVLCCLLYWCVDKRAAWFSVTSFAIGTNLNQTIKDTFCVARPWIRSLEIHPSKAAIGGATSYSFPSGHTQTATSVFGSASWYFKDAARWLVPAALTLIGLIGFSRNILGVHMPQDVLAGFCVGVVSIWLGDKALRWMESATTPAWQVALTFCGVAAMLLVYTLAKPYPREGLASMVNVMAMQKDAFTSVGLLAGLGVSWWAEKAFVNFQIDRSNTKECVLRVICGFGMIAFVWFCLLMPLKLLFDGGFIYKFAVGFLLSFTGLVVGPALSKKLYPLISGARDGAGEDAGTDDVNAARR</sequence>
<accession>A0A133XTS7</accession>
<dbReference type="InterPro" id="IPR000326">
    <property type="entry name" value="PAP2/HPO"/>
</dbReference>
<dbReference type="AlphaFoldDB" id="A0A133XTS7"/>
<keyword evidence="1" id="KW-0472">Membrane</keyword>
<feature type="transmembrane region" description="Helical" evidence="1">
    <location>
        <begin position="152"/>
        <end position="170"/>
    </location>
</feature>
<feature type="transmembrane region" description="Helical" evidence="1">
    <location>
        <begin position="122"/>
        <end position="140"/>
    </location>
</feature>
<dbReference type="InterPro" id="IPR036938">
    <property type="entry name" value="PAP2/HPO_sf"/>
</dbReference>
<feature type="transmembrane region" description="Helical" evidence="1">
    <location>
        <begin position="258"/>
        <end position="278"/>
    </location>
</feature>
<dbReference type="SUPFAM" id="SSF48317">
    <property type="entry name" value="Acid phosphatase/Vanadium-dependent haloperoxidase"/>
    <property type="match status" value="1"/>
</dbReference>
<dbReference type="STRING" id="1393034.HMPREF3192_00886"/>